<name>A0A0A0YV23_NPVLD</name>
<evidence type="ECO:0008006" key="5">
    <source>
        <dbReference type="Google" id="ProtNLM"/>
    </source>
</evidence>
<dbReference type="EMBL" id="MK411291">
    <property type="protein sequence ID" value="QCQ67410.1"/>
    <property type="molecule type" value="Genomic_DNA"/>
</dbReference>
<reference evidence="1" key="1">
    <citation type="journal article" date="2015" name="Genome Announc.">
        <title>Complete Genome Sequence of the Strain of Lymantria dispar Multiple Nucleopolyhedrovirus Found in the Gypsy Moth Biopesticide Virin-ENSh.</title>
        <authorList>
            <person name="Harrison R.L."/>
            <person name="Rowley D.L."/>
        </authorList>
    </citation>
    <scope>NUCLEOTIDE SEQUENCE</scope>
    <source>
        <strain evidence="1">3029</strain>
    </source>
</reference>
<dbReference type="EMBL" id="MK411292">
    <property type="protein sequence ID" value="QCQ67570.1"/>
    <property type="molecule type" value="Genomic_DNA"/>
</dbReference>
<evidence type="ECO:0000313" key="3">
    <source>
        <dbReference type="EMBL" id="QCQ67570.1"/>
    </source>
</evidence>
<sequence>MYKNIQLNLNHLFLKKTINDRLRSRVFASLPARFREECLRSASPRWVVTGRAAEAAHGATRVAVDEINAEASLDEEEFADLDASFGERTRRRLERLVRRSARAANEILASPAVARTMRDAAGGCDVLHLHAGAVAFRPDEMVFALDERAPLTRALFQVEKDRYLLRFSLNVRMTAREGAAIRRLDGGTKPAYYWDLCFMTVVINRRRRAGAPPCRIARKRLFGVDVRVKTLEFVAYDKIESLLFNCMRRVVCGVEGAEPCESIALRANVLMAECAAAARRRARPSPEPCSRVYSIKDVKGVLYRLGGAGVPTILRLVKNNRFADPLRNIVGREIDFLKDVHYDCETESSPYSKAFALFFSLISIPSTDDSIMN</sequence>
<reference evidence="2" key="2">
    <citation type="submission" date="2019-01" db="EMBL/GenBank/DDBJ databases">
        <title>New Siberian Lymantria dispar nucleopolyhedrovirus strain forms single nucleocapsids within cubic polyhedra.</title>
        <authorList>
            <person name="Pavlushin S.V."/>
            <person name="Ilinsky Y.Y."/>
            <person name="Belousova I.A."/>
            <person name="Bayborodin S.I."/>
            <person name="Lunev E.A."/>
            <person name="Toshchakov S.V."/>
            <person name="Martemyanov V.V."/>
        </authorList>
    </citation>
    <scope>NUCLEOTIDE SEQUENCE</scope>
    <source>
        <strain evidence="2">LDMN_Nsk06_pass_01_repl_01</strain>
        <strain evidence="3">LDMN_Nsk07_pass_01_repl_02</strain>
        <strain evidence="4">LDMN_Nsk15_pass_02_repl_01</strain>
    </source>
</reference>
<organism evidence="1">
    <name type="scientific">Lymantria dispar multicapsid nuclear polyhedrosis virus</name>
    <name type="common">LdMNPV</name>
    <dbReference type="NCBI Taxonomy" id="10449"/>
    <lineage>
        <taxon>Viruses</taxon>
        <taxon>Viruses incertae sedis</taxon>
        <taxon>Naldaviricetes</taxon>
        <taxon>Lefavirales</taxon>
        <taxon>Baculoviridae</taxon>
        <taxon>Alphabaculovirus</taxon>
        <taxon>Alphabaculovirus lydisparis</taxon>
    </lineage>
</organism>
<dbReference type="Pfam" id="PF07134">
    <property type="entry name" value="AcMNPV_Orf18"/>
    <property type="match status" value="1"/>
</dbReference>
<dbReference type="EMBL" id="MK411293">
    <property type="protein sequence ID" value="QCQ67728.1"/>
    <property type="molecule type" value="Genomic_DNA"/>
</dbReference>
<proteinExistence type="predicted"/>
<protein>
    <recommendedName>
        <fullName evidence="5">Ac18</fullName>
    </recommendedName>
</protein>
<organismHost>
    <name type="scientific">Lepidoptera</name>
    <name type="common">moths &amp; butterflies</name>
    <dbReference type="NCBI Taxonomy" id="7088"/>
</organismHost>
<evidence type="ECO:0000313" key="2">
    <source>
        <dbReference type="EMBL" id="QCQ67410.1"/>
    </source>
</evidence>
<evidence type="ECO:0000313" key="1">
    <source>
        <dbReference type="EMBL" id="AIX47999.1"/>
    </source>
</evidence>
<dbReference type="EMBL" id="KM386655">
    <property type="protein sequence ID" value="AIX47999.1"/>
    <property type="molecule type" value="Genomic_DNA"/>
</dbReference>
<dbReference type="InterPro" id="IPR010785">
    <property type="entry name" value="AcMNPV_AC18"/>
</dbReference>
<evidence type="ECO:0000313" key="4">
    <source>
        <dbReference type="EMBL" id="QCQ67728.1"/>
    </source>
</evidence>
<accession>A0A0A0YV23</accession>